<dbReference type="OrthoDB" id="5771769at2759"/>
<dbReference type="SUPFAM" id="SSF48508">
    <property type="entry name" value="Nuclear receptor ligand-binding domain"/>
    <property type="match status" value="1"/>
</dbReference>
<dbReference type="EMBL" id="UYRU01062238">
    <property type="protein sequence ID" value="VDN15355.1"/>
    <property type="molecule type" value="Genomic_DNA"/>
</dbReference>
<keyword evidence="7" id="KW-1185">Reference proteome</keyword>
<dbReference type="Pfam" id="PF00104">
    <property type="entry name" value="Hormone_recep"/>
    <property type="match status" value="1"/>
</dbReference>
<dbReference type="PANTHER" id="PTHR45805">
    <property type="entry name" value="NUCLEAR HORMONE RECEPTOR HR3-RELATED"/>
    <property type="match status" value="1"/>
</dbReference>
<accession>A0A3P7LEL5</accession>
<dbReference type="InterPro" id="IPR001723">
    <property type="entry name" value="Nuclear_hrmn_rcpt"/>
</dbReference>
<dbReference type="GO" id="GO:0010468">
    <property type="term" value="P:regulation of gene expression"/>
    <property type="evidence" value="ECO:0007669"/>
    <property type="project" value="UniProtKB-ARBA"/>
</dbReference>
<organism evidence="6 7">
    <name type="scientific">Dibothriocephalus latus</name>
    <name type="common">Fish tapeworm</name>
    <name type="synonym">Diphyllobothrium latum</name>
    <dbReference type="NCBI Taxonomy" id="60516"/>
    <lineage>
        <taxon>Eukaryota</taxon>
        <taxon>Metazoa</taxon>
        <taxon>Spiralia</taxon>
        <taxon>Lophotrochozoa</taxon>
        <taxon>Platyhelminthes</taxon>
        <taxon>Cestoda</taxon>
        <taxon>Eucestoda</taxon>
        <taxon>Diphyllobothriidea</taxon>
        <taxon>Diphyllobothriidae</taxon>
        <taxon>Dibothriocephalus</taxon>
    </lineage>
</organism>
<dbReference type="InterPro" id="IPR035500">
    <property type="entry name" value="NHR-like_dom_sf"/>
</dbReference>
<dbReference type="PROSITE" id="PS51843">
    <property type="entry name" value="NR_LBD"/>
    <property type="match status" value="1"/>
</dbReference>
<name>A0A3P7LEL5_DIBLA</name>
<evidence type="ECO:0000313" key="7">
    <source>
        <dbReference type="Proteomes" id="UP000281553"/>
    </source>
</evidence>
<dbReference type="AlphaFoldDB" id="A0A3P7LEL5"/>
<gene>
    <name evidence="6" type="ORF">DILT_LOCUS11186</name>
</gene>
<sequence>MNIKMPPPQLSEHKSRRFTVRILAATHPSSPSCLILSWMPARAAKVPQGRTIWPEKVDEHRIRMHETLSGLLAPHIQHVVEFAKRIPDFGHLGQPDQLVLIKAAFFEVWITQAAKTFSSTDRTVIIGDGRQIAKQELDFIYSVSLYLTREGVV</sequence>
<dbReference type="GO" id="GO:0005634">
    <property type="term" value="C:nucleus"/>
    <property type="evidence" value="ECO:0007669"/>
    <property type="project" value="UniProtKB-SubCell"/>
</dbReference>
<evidence type="ECO:0000259" key="5">
    <source>
        <dbReference type="PROSITE" id="PS51843"/>
    </source>
</evidence>
<keyword evidence="2" id="KW-0805">Transcription regulation</keyword>
<keyword evidence="4" id="KW-0675">Receptor</keyword>
<dbReference type="Gene3D" id="1.10.565.10">
    <property type="entry name" value="Retinoid X Receptor"/>
    <property type="match status" value="1"/>
</dbReference>
<feature type="domain" description="NR LBD" evidence="5">
    <location>
        <begin position="11"/>
        <end position="153"/>
    </location>
</feature>
<proteinExistence type="predicted"/>
<dbReference type="Proteomes" id="UP000281553">
    <property type="component" value="Unassembled WGS sequence"/>
</dbReference>
<reference evidence="6 7" key="1">
    <citation type="submission" date="2018-11" db="EMBL/GenBank/DDBJ databases">
        <authorList>
            <consortium name="Pathogen Informatics"/>
        </authorList>
    </citation>
    <scope>NUCLEOTIDE SEQUENCE [LARGE SCALE GENOMIC DNA]</scope>
</reference>
<evidence type="ECO:0000256" key="2">
    <source>
        <dbReference type="ARBA" id="ARBA00023015"/>
    </source>
</evidence>
<dbReference type="InterPro" id="IPR000536">
    <property type="entry name" value="Nucl_hrmn_rcpt_lig-bd"/>
</dbReference>
<evidence type="ECO:0000256" key="1">
    <source>
        <dbReference type="ARBA" id="ARBA00004123"/>
    </source>
</evidence>
<evidence type="ECO:0000256" key="4">
    <source>
        <dbReference type="ARBA" id="ARBA00023170"/>
    </source>
</evidence>
<evidence type="ECO:0000313" key="6">
    <source>
        <dbReference type="EMBL" id="VDN15355.1"/>
    </source>
</evidence>
<keyword evidence="3" id="KW-0804">Transcription</keyword>
<dbReference type="PRINTS" id="PR00398">
    <property type="entry name" value="STRDHORMONER"/>
</dbReference>
<evidence type="ECO:0000256" key="3">
    <source>
        <dbReference type="ARBA" id="ARBA00023163"/>
    </source>
</evidence>
<dbReference type="PANTHER" id="PTHR45805:SF10">
    <property type="entry name" value="ECDYSONE-INDUCED PROTEIN 78C"/>
    <property type="match status" value="1"/>
</dbReference>
<protein>
    <recommendedName>
        <fullName evidence="5">NR LBD domain-containing protein</fullName>
    </recommendedName>
</protein>
<comment type="subcellular location">
    <subcellularLocation>
        <location evidence="1">Nucleus</location>
    </subcellularLocation>
</comment>